<keyword evidence="1" id="KW-0812">Transmembrane</keyword>
<feature type="transmembrane region" description="Helical" evidence="1">
    <location>
        <begin position="119"/>
        <end position="138"/>
    </location>
</feature>
<sequence length="229" mass="27737">MVNFQGILKKIWTEPYCNLIHSRYPLAMAFFRVLAFLYIFVFLIIGFTTNPAIYFLFLTDWGVLLTTTYFLISLLSYKYFSIHSWAHLYLELVFPIESTIFIVYWTYVYPLREIKVPLIYNLTVHAACPIFMLIEVYLNKVYFIRKHWIFAIVFVSAYSLLINMPWTLTHERPLYPLITYKNIWTYLVMVYEFIVLWSSFELLRWLKQKPKEKQPIYQSMSLLQRTMEI</sequence>
<comment type="caution">
    <text evidence="2">The sequence shown here is derived from an EMBL/GenBank/DDBJ whole genome shotgun (WGS) entry which is preliminary data.</text>
</comment>
<protein>
    <submittedName>
        <fullName evidence="2">Uncharacterized protein</fullName>
    </submittedName>
</protein>
<organism evidence="2 3">
    <name type="scientific">Blepharisma stoltei</name>
    <dbReference type="NCBI Taxonomy" id="1481888"/>
    <lineage>
        <taxon>Eukaryota</taxon>
        <taxon>Sar</taxon>
        <taxon>Alveolata</taxon>
        <taxon>Ciliophora</taxon>
        <taxon>Postciliodesmatophora</taxon>
        <taxon>Heterotrichea</taxon>
        <taxon>Heterotrichida</taxon>
        <taxon>Blepharismidae</taxon>
        <taxon>Blepharisma</taxon>
    </lineage>
</organism>
<keyword evidence="3" id="KW-1185">Reference proteome</keyword>
<proteinExistence type="predicted"/>
<feature type="transmembrane region" description="Helical" evidence="1">
    <location>
        <begin position="88"/>
        <end position="107"/>
    </location>
</feature>
<name>A0AAU9J9Y6_9CILI</name>
<feature type="transmembrane region" description="Helical" evidence="1">
    <location>
        <begin position="29"/>
        <end position="47"/>
    </location>
</feature>
<dbReference type="AlphaFoldDB" id="A0AAU9J9Y6"/>
<keyword evidence="1" id="KW-0472">Membrane</keyword>
<feature type="transmembrane region" description="Helical" evidence="1">
    <location>
        <begin position="150"/>
        <end position="168"/>
    </location>
</feature>
<feature type="transmembrane region" description="Helical" evidence="1">
    <location>
        <begin position="53"/>
        <end position="76"/>
    </location>
</feature>
<evidence type="ECO:0000256" key="1">
    <source>
        <dbReference type="SAM" id="Phobius"/>
    </source>
</evidence>
<dbReference type="Proteomes" id="UP001162131">
    <property type="component" value="Unassembled WGS sequence"/>
</dbReference>
<evidence type="ECO:0000313" key="3">
    <source>
        <dbReference type="Proteomes" id="UP001162131"/>
    </source>
</evidence>
<accession>A0AAU9J9Y6</accession>
<keyword evidence="1" id="KW-1133">Transmembrane helix</keyword>
<evidence type="ECO:0000313" key="2">
    <source>
        <dbReference type="EMBL" id="CAG9318538.1"/>
    </source>
</evidence>
<dbReference type="EMBL" id="CAJZBQ010000020">
    <property type="protein sequence ID" value="CAG9318538.1"/>
    <property type="molecule type" value="Genomic_DNA"/>
</dbReference>
<gene>
    <name evidence="2" type="ORF">BSTOLATCC_MIC21011</name>
</gene>
<feature type="transmembrane region" description="Helical" evidence="1">
    <location>
        <begin position="183"/>
        <end position="203"/>
    </location>
</feature>
<reference evidence="2" key="1">
    <citation type="submission" date="2021-09" db="EMBL/GenBank/DDBJ databases">
        <authorList>
            <consortium name="AG Swart"/>
            <person name="Singh M."/>
            <person name="Singh A."/>
            <person name="Seah K."/>
            <person name="Emmerich C."/>
        </authorList>
    </citation>
    <scope>NUCLEOTIDE SEQUENCE</scope>
    <source>
        <strain evidence="2">ATCC30299</strain>
    </source>
</reference>